<evidence type="ECO:0000313" key="6">
    <source>
        <dbReference type="Proteomes" id="UP000298030"/>
    </source>
</evidence>
<evidence type="ECO:0000256" key="4">
    <source>
        <dbReference type="SAM" id="SignalP"/>
    </source>
</evidence>
<evidence type="ECO:0000256" key="2">
    <source>
        <dbReference type="ARBA" id="ARBA00022801"/>
    </source>
</evidence>
<evidence type="ECO:0000256" key="3">
    <source>
        <dbReference type="SAM" id="MobiDB-lite"/>
    </source>
</evidence>
<gene>
    <name evidence="5" type="ORF">FA13DRAFT_1737636</name>
</gene>
<proteinExistence type="predicted"/>
<keyword evidence="4" id="KW-0732">Signal</keyword>
<dbReference type="InterPro" id="IPR016191">
    <property type="entry name" value="Ribonuclease/ribotoxin"/>
</dbReference>
<evidence type="ECO:0000256" key="1">
    <source>
        <dbReference type="ARBA" id="ARBA00022722"/>
    </source>
</evidence>
<dbReference type="OrthoDB" id="2963718at2759"/>
<sequence>MHFSRLLALVATLSLTTFVLAGPIHRRSFQDESTGLFERELIPDSDLDLAIRAPLTPVQRGAAAAQAIRKQNNRKDAKKAKVASRPPSKADRTARWAAAKGTSRKPSKTAARAAGKVKAPKPSRAPRASKALKRQDRAAVKTHLRAAGAQTRNMQNKPGRKDTFTHGTGANRVTRTGKDVRKAIFNSRVHNGAPVGANPAYSVKGNPKHFGNYPYSAGPVNGKNKPFPGTPSGFHSGLKEYPVTSNKAGWQGDRRPPKGPARIVHSNNRFQGVVTHDQAGNHVAMTHNPAPAAQDWANNL</sequence>
<keyword evidence="1" id="KW-0540">Nuclease</keyword>
<dbReference type="EMBL" id="QPFP01000050">
    <property type="protein sequence ID" value="TEB26223.1"/>
    <property type="molecule type" value="Genomic_DNA"/>
</dbReference>
<keyword evidence="6" id="KW-1185">Reference proteome</keyword>
<feature type="chain" id="PRO_5021293831" evidence="4">
    <location>
        <begin position="22"/>
        <end position="300"/>
    </location>
</feature>
<comment type="caution">
    <text evidence="5">The sequence shown here is derived from an EMBL/GenBank/DDBJ whole genome shotgun (WGS) entry which is preliminary data.</text>
</comment>
<dbReference type="GO" id="GO:0016787">
    <property type="term" value="F:hydrolase activity"/>
    <property type="evidence" value="ECO:0007669"/>
    <property type="project" value="UniProtKB-KW"/>
</dbReference>
<dbReference type="GO" id="GO:0004540">
    <property type="term" value="F:RNA nuclease activity"/>
    <property type="evidence" value="ECO:0007669"/>
    <property type="project" value="InterPro"/>
</dbReference>
<name>A0A4Y7SWI6_COPMI</name>
<protein>
    <submittedName>
        <fullName evidence="5">Uncharacterized protein</fullName>
    </submittedName>
</protein>
<dbReference type="SUPFAM" id="SSF53933">
    <property type="entry name" value="Microbial ribonucleases"/>
    <property type="match status" value="1"/>
</dbReference>
<dbReference type="AlphaFoldDB" id="A0A4Y7SWI6"/>
<accession>A0A4Y7SWI6</accession>
<feature type="region of interest" description="Disordered" evidence="3">
    <location>
        <begin position="68"/>
        <end position="139"/>
    </location>
</feature>
<reference evidence="5 6" key="1">
    <citation type="journal article" date="2019" name="Nat. Ecol. Evol.">
        <title>Megaphylogeny resolves global patterns of mushroom evolution.</title>
        <authorList>
            <person name="Varga T."/>
            <person name="Krizsan K."/>
            <person name="Foldi C."/>
            <person name="Dima B."/>
            <person name="Sanchez-Garcia M."/>
            <person name="Sanchez-Ramirez S."/>
            <person name="Szollosi G.J."/>
            <person name="Szarkandi J.G."/>
            <person name="Papp V."/>
            <person name="Albert L."/>
            <person name="Andreopoulos W."/>
            <person name="Angelini C."/>
            <person name="Antonin V."/>
            <person name="Barry K.W."/>
            <person name="Bougher N.L."/>
            <person name="Buchanan P."/>
            <person name="Buyck B."/>
            <person name="Bense V."/>
            <person name="Catcheside P."/>
            <person name="Chovatia M."/>
            <person name="Cooper J."/>
            <person name="Damon W."/>
            <person name="Desjardin D."/>
            <person name="Finy P."/>
            <person name="Geml J."/>
            <person name="Haridas S."/>
            <person name="Hughes K."/>
            <person name="Justo A."/>
            <person name="Karasinski D."/>
            <person name="Kautmanova I."/>
            <person name="Kiss B."/>
            <person name="Kocsube S."/>
            <person name="Kotiranta H."/>
            <person name="LaButti K.M."/>
            <person name="Lechner B.E."/>
            <person name="Liimatainen K."/>
            <person name="Lipzen A."/>
            <person name="Lukacs Z."/>
            <person name="Mihaltcheva S."/>
            <person name="Morgado L.N."/>
            <person name="Niskanen T."/>
            <person name="Noordeloos M.E."/>
            <person name="Ohm R.A."/>
            <person name="Ortiz-Santana B."/>
            <person name="Ovrebo C."/>
            <person name="Racz N."/>
            <person name="Riley R."/>
            <person name="Savchenko A."/>
            <person name="Shiryaev A."/>
            <person name="Soop K."/>
            <person name="Spirin V."/>
            <person name="Szebenyi C."/>
            <person name="Tomsovsky M."/>
            <person name="Tulloss R.E."/>
            <person name="Uehling J."/>
            <person name="Grigoriev I.V."/>
            <person name="Vagvolgyi C."/>
            <person name="Papp T."/>
            <person name="Martin F.M."/>
            <person name="Miettinen O."/>
            <person name="Hibbett D.S."/>
            <person name="Nagy L.G."/>
        </authorList>
    </citation>
    <scope>NUCLEOTIDE SEQUENCE [LARGE SCALE GENOMIC DNA]</scope>
    <source>
        <strain evidence="5 6">FP101781</strain>
    </source>
</reference>
<feature type="signal peptide" evidence="4">
    <location>
        <begin position="1"/>
        <end position="21"/>
    </location>
</feature>
<organism evidence="5 6">
    <name type="scientific">Coprinellus micaceus</name>
    <name type="common">Glistening ink-cap mushroom</name>
    <name type="synonym">Coprinus micaceus</name>
    <dbReference type="NCBI Taxonomy" id="71717"/>
    <lineage>
        <taxon>Eukaryota</taxon>
        <taxon>Fungi</taxon>
        <taxon>Dikarya</taxon>
        <taxon>Basidiomycota</taxon>
        <taxon>Agaricomycotina</taxon>
        <taxon>Agaricomycetes</taxon>
        <taxon>Agaricomycetidae</taxon>
        <taxon>Agaricales</taxon>
        <taxon>Agaricineae</taxon>
        <taxon>Psathyrellaceae</taxon>
        <taxon>Coprinellus</taxon>
    </lineage>
</organism>
<keyword evidence="2" id="KW-0378">Hydrolase</keyword>
<dbReference type="Gene3D" id="3.10.450.30">
    <property type="entry name" value="Microbial ribonucleases"/>
    <property type="match status" value="1"/>
</dbReference>
<dbReference type="GO" id="GO:0003723">
    <property type="term" value="F:RNA binding"/>
    <property type="evidence" value="ECO:0007669"/>
    <property type="project" value="InterPro"/>
</dbReference>
<feature type="region of interest" description="Disordered" evidence="3">
    <location>
        <begin position="232"/>
        <end position="260"/>
    </location>
</feature>
<dbReference type="Proteomes" id="UP000298030">
    <property type="component" value="Unassembled WGS sequence"/>
</dbReference>
<evidence type="ECO:0000313" key="5">
    <source>
        <dbReference type="EMBL" id="TEB26223.1"/>
    </source>
</evidence>